<organism evidence="3 4">
    <name type="scientific">Antrodiella citrinella</name>
    <dbReference type="NCBI Taxonomy" id="2447956"/>
    <lineage>
        <taxon>Eukaryota</taxon>
        <taxon>Fungi</taxon>
        <taxon>Dikarya</taxon>
        <taxon>Basidiomycota</taxon>
        <taxon>Agaricomycotina</taxon>
        <taxon>Agaricomycetes</taxon>
        <taxon>Polyporales</taxon>
        <taxon>Steccherinaceae</taxon>
        <taxon>Antrodiella</taxon>
    </lineage>
</organism>
<keyword evidence="4" id="KW-1185">Reference proteome</keyword>
<sequence>MRSSFRLLVCLTLTCLVAADSTPTALLDDATFVGSTDGVTNKFLGIPYAQPPIGQLRFSRPQPIERYTGTYAASEFGPWCPQQYIAPLTTFPPALDLGVTVRLLNSVLNASAPQSEDCMRRITLVALLEKKSDHNCRSQLEYMDAAGCDYKVRLACCCLGKGGFQDGGSALYDGGIIVERAVQLSEPIIVVSINYRLSALGWITGKEARDARVGNLGYRDQRLAFRWGESAGAMSAAAHMLTNGGNNDGLFRGAYMQSGSLLPFGDVQGAQVFYDGLVADAGCEGAIDTLQCLRHIPFDRLKAAIDMSPSFFSFQSLATSWFARHDGNFLPKSPYELAEEGSIAKVPVVTGVCEGEGTVFALTSLNITTAEELHDWLSTYFFVNASSAEINGLLTAYPEDPSLGSPFNTGLLNTPTPQFKRIAAFLGDMMFEAPRKAFVEAMSGNQDVWTYMTRRRKNTAILGSAHVTDLFDMFGPSDMTDHLIHFVNYLDPNGPPGLANQTEGVFNDTPHTQAPFDLGGPALFWPKYDSMTKTKLIYMDGAQPLGLAEDTDREEQLGYIADFLKGNPVR</sequence>
<protein>
    <recommendedName>
        <fullName evidence="2">Carboxylesterase type B domain-containing protein</fullName>
    </recommendedName>
</protein>
<dbReference type="Pfam" id="PF00135">
    <property type="entry name" value="COesterase"/>
    <property type="match status" value="2"/>
</dbReference>
<reference evidence="3 4" key="1">
    <citation type="submission" date="2019-02" db="EMBL/GenBank/DDBJ databases">
        <title>Genome sequencing of the rare red list fungi Antrodiella citrinella (Flaviporus citrinellus).</title>
        <authorList>
            <person name="Buettner E."/>
            <person name="Kellner H."/>
        </authorList>
    </citation>
    <scope>NUCLEOTIDE SEQUENCE [LARGE SCALE GENOMIC DNA]</scope>
    <source>
        <strain evidence="3 4">DSM 108506</strain>
    </source>
</reference>
<evidence type="ECO:0000256" key="1">
    <source>
        <dbReference type="SAM" id="SignalP"/>
    </source>
</evidence>
<accession>A0A4S4MR77</accession>
<keyword evidence="1" id="KW-0732">Signal</keyword>
<dbReference type="EMBL" id="SGPM01000217">
    <property type="protein sequence ID" value="THH27887.1"/>
    <property type="molecule type" value="Genomic_DNA"/>
</dbReference>
<gene>
    <name evidence="3" type="ORF">EUX98_g6289</name>
</gene>
<feature type="domain" description="Carboxylesterase type B" evidence="2">
    <location>
        <begin position="39"/>
        <end position="227"/>
    </location>
</feature>
<dbReference type="AlphaFoldDB" id="A0A4S4MR77"/>
<feature type="domain" description="Carboxylesterase type B" evidence="2">
    <location>
        <begin position="228"/>
        <end position="477"/>
    </location>
</feature>
<feature type="signal peptide" evidence="1">
    <location>
        <begin position="1"/>
        <end position="19"/>
    </location>
</feature>
<comment type="caution">
    <text evidence="3">The sequence shown here is derived from an EMBL/GenBank/DDBJ whole genome shotgun (WGS) entry which is preliminary data.</text>
</comment>
<dbReference type="InterPro" id="IPR050309">
    <property type="entry name" value="Type-B_Carboxylest/Lipase"/>
</dbReference>
<dbReference type="InterPro" id="IPR029058">
    <property type="entry name" value="AB_hydrolase_fold"/>
</dbReference>
<feature type="chain" id="PRO_5020660333" description="Carboxylesterase type B domain-containing protein" evidence="1">
    <location>
        <begin position="20"/>
        <end position="570"/>
    </location>
</feature>
<dbReference type="OrthoDB" id="408631at2759"/>
<dbReference type="Proteomes" id="UP000308730">
    <property type="component" value="Unassembled WGS sequence"/>
</dbReference>
<evidence type="ECO:0000259" key="2">
    <source>
        <dbReference type="Pfam" id="PF00135"/>
    </source>
</evidence>
<evidence type="ECO:0000313" key="3">
    <source>
        <dbReference type="EMBL" id="THH27887.1"/>
    </source>
</evidence>
<proteinExistence type="predicted"/>
<evidence type="ECO:0000313" key="4">
    <source>
        <dbReference type="Proteomes" id="UP000308730"/>
    </source>
</evidence>
<dbReference type="SUPFAM" id="SSF53474">
    <property type="entry name" value="alpha/beta-Hydrolases"/>
    <property type="match status" value="1"/>
</dbReference>
<name>A0A4S4MR77_9APHY</name>
<dbReference type="Gene3D" id="3.40.50.1820">
    <property type="entry name" value="alpha/beta hydrolase"/>
    <property type="match status" value="1"/>
</dbReference>
<dbReference type="PANTHER" id="PTHR11559">
    <property type="entry name" value="CARBOXYLESTERASE"/>
    <property type="match status" value="1"/>
</dbReference>
<dbReference type="InterPro" id="IPR002018">
    <property type="entry name" value="CarbesteraseB"/>
</dbReference>